<evidence type="ECO:0000256" key="7">
    <source>
        <dbReference type="ARBA" id="ARBA00023177"/>
    </source>
</evidence>
<feature type="transmembrane region" description="Helical" evidence="8">
    <location>
        <begin position="77"/>
        <end position="97"/>
    </location>
</feature>
<dbReference type="InterPro" id="IPR024041">
    <property type="entry name" value="NH4_transpt_AmtB-like_dom"/>
</dbReference>
<feature type="transmembrane region" description="Helical" evidence="8">
    <location>
        <begin position="138"/>
        <end position="160"/>
    </location>
</feature>
<dbReference type="PROSITE" id="PS01219">
    <property type="entry name" value="AMMONIUM_TRANSP"/>
    <property type="match status" value="1"/>
</dbReference>
<dbReference type="PANTHER" id="PTHR43029">
    <property type="entry name" value="AMMONIUM TRANSPORTER MEP2"/>
    <property type="match status" value="1"/>
</dbReference>
<dbReference type="STRING" id="1365950.SAMN05428963_11031"/>
<reference evidence="12" key="1">
    <citation type="submission" date="2017-02" db="EMBL/GenBank/DDBJ databases">
        <authorList>
            <person name="Varghese N."/>
            <person name="Submissions S."/>
        </authorList>
    </citation>
    <scope>NUCLEOTIDE SEQUENCE [LARGE SCALE GENOMIC DNA]</scope>
    <source>
        <strain evidence="12">USBA 369</strain>
    </source>
</reference>
<feature type="transmembrane region" description="Helical" evidence="8">
    <location>
        <begin position="361"/>
        <end position="387"/>
    </location>
</feature>
<dbReference type="GO" id="GO:0008519">
    <property type="term" value="F:ammonium channel activity"/>
    <property type="evidence" value="ECO:0007669"/>
    <property type="project" value="InterPro"/>
</dbReference>
<evidence type="ECO:0000256" key="9">
    <source>
        <dbReference type="SAM" id="SignalP"/>
    </source>
</evidence>
<feature type="transmembrane region" description="Helical" evidence="8">
    <location>
        <begin position="241"/>
        <end position="262"/>
    </location>
</feature>
<protein>
    <recommendedName>
        <fullName evidence="8">Ammonium transporter</fullName>
    </recommendedName>
</protein>
<feature type="signal peptide" evidence="9">
    <location>
        <begin position="1"/>
        <end position="23"/>
    </location>
</feature>
<evidence type="ECO:0000313" key="11">
    <source>
        <dbReference type="EMBL" id="SKA26056.1"/>
    </source>
</evidence>
<feature type="transmembrane region" description="Helical" evidence="8">
    <location>
        <begin position="43"/>
        <end position="65"/>
    </location>
</feature>
<keyword evidence="9" id="KW-0732">Signal</keyword>
<dbReference type="Gene3D" id="1.10.3430.10">
    <property type="entry name" value="Ammonium transporter AmtB like domains"/>
    <property type="match status" value="1"/>
</dbReference>
<feature type="transmembrane region" description="Helical" evidence="8">
    <location>
        <begin position="208"/>
        <end position="229"/>
    </location>
</feature>
<evidence type="ECO:0000313" key="12">
    <source>
        <dbReference type="Proteomes" id="UP000190135"/>
    </source>
</evidence>
<evidence type="ECO:0000259" key="10">
    <source>
        <dbReference type="Pfam" id="PF00909"/>
    </source>
</evidence>
<dbReference type="SUPFAM" id="SSF111352">
    <property type="entry name" value="Ammonium transporter"/>
    <property type="match status" value="1"/>
</dbReference>
<dbReference type="OrthoDB" id="9814202at2"/>
<evidence type="ECO:0000256" key="1">
    <source>
        <dbReference type="ARBA" id="ARBA00004141"/>
    </source>
</evidence>
<feature type="transmembrane region" description="Helical" evidence="8">
    <location>
        <begin position="329"/>
        <end position="349"/>
    </location>
</feature>
<dbReference type="Pfam" id="PF00909">
    <property type="entry name" value="Ammonium_transp"/>
    <property type="match status" value="1"/>
</dbReference>
<accession>A0A1T4SD42</accession>
<feature type="transmembrane region" description="Helical" evidence="8">
    <location>
        <begin position="399"/>
        <end position="421"/>
    </location>
</feature>
<evidence type="ECO:0000256" key="6">
    <source>
        <dbReference type="ARBA" id="ARBA00023136"/>
    </source>
</evidence>
<feature type="domain" description="Ammonium transporter AmtB-like" evidence="10">
    <location>
        <begin position="45"/>
        <end position="451"/>
    </location>
</feature>
<dbReference type="NCBIfam" id="TIGR00836">
    <property type="entry name" value="amt"/>
    <property type="match status" value="1"/>
</dbReference>
<dbReference type="InterPro" id="IPR018047">
    <property type="entry name" value="Ammonium_transpt_CS"/>
</dbReference>
<organism evidence="11 12">
    <name type="scientific">Consotaella salsifontis</name>
    <dbReference type="NCBI Taxonomy" id="1365950"/>
    <lineage>
        <taxon>Bacteria</taxon>
        <taxon>Pseudomonadati</taxon>
        <taxon>Pseudomonadota</taxon>
        <taxon>Alphaproteobacteria</taxon>
        <taxon>Hyphomicrobiales</taxon>
        <taxon>Aurantimonadaceae</taxon>
        <taxon>Consotaella</taxon>
    </lineage>
</organism>
<dbReference type="RefSeq" id="WP_078709142.1">
    <property type="nucleotide sequence ID" value="NZ_FUXL01000010.1"/>
</dbReference>
<dbReference type="PANTHER" id="PTHR43029:SF10">
    <property type="entry name" value="AMMONIUM TRANSPORTER MEP2"/>
    <property type="match status" value="1"/>
</dbReference>
<evidence type="ECO:0000256" key="8">
    <source>
        <dbReference type="RuleBase" id="RU362002"/>
    </source>
</evidence>
<comment type="subcellular location">
    <subcellularLocation>
        <location evidence="8">Cell membrane</location>
        <topology evidence="8">Multi-pass membrane protein</topology>
    </subcellularLocation>
    <subcellularLocation>
        <location evidence="1">Membrane</location>
        <topology evidence="1">Multi-pass membrane protein</topology>
    </subcellularLocation>
</comment>
<keyword evidence="4 8" id="KW-0812">Transmembrane</keyword>
<keyword evidence="3 8" id="KW-0813">Transport</keyword>
<dbReference type="Proteomes" id="UP000190135">
    <property type="component" value="Unassembled WGS sequence"/>
</dbReference>
<keyword evidence="12" id="KW-1185">Reference proteome</keyword>
<comment type="similarity">
    <text evidence="2 8">Belongs to the ammonia transporter channel (TC 1.A.11.2) family.</text>
</comment>
<feature type="transmembrane region" description="Helical" evidence="8">
    <location>
        <begin position="274"/>
        <end position="294"/>
    </location>
</feature>
<evidence type="ECO:0000256" key="4">
    <source>
        <dbReference type="ARBA" id="ARBA00022692"/>
    </source>
</evidence>
<evidence type="ECO:0000256" key="2">
    <source>
        <dbReference type="ARBA" id="ARBA00005887"/>
    </source>
</evidence>
<dbReference type="EMBL" id="FUXL01000010">
    <property type="protein sequence ID" value="SKA26056.1"/>
    <property type="molecule type" value="Genomic_DNA"/>
</dbReference>
<evidence type="ECO:0000256" key="3">
    <source>
        <dbReference type="ARBA" id="ARBA00022448"/>
    </source>
</evidence>
<sequence length="453" mass="46408">MRLKNVMIAAGLLAGLSATAAFAQDAAPAAAEAAAPIMDKGDVSWMMTSSLLVLFMTMPGLALFYGGLVRAKNMLSILMQCTMIAALVMVIWVFWGYSMAFGGGTSPFWGGLGKVFLAGVTTETTSATFTDGVVLPEYVFIVFQMTFAVITPALIIGAFAERIKFSAVMLFTALWVTFVYFPVAHMVWDGSGLIFNGTLSGGVGALDFAGGTVVHINAGIAALVGSMLVGKRVGLGTDNMAPHSMTLTMVGASILWVGWFGFNAGSNLEANGGAALAMINTFVATAGATVAWALIEAILRGKASMLGAASGIVAGLVAVTPACGTVGPVGAIVLGAIASCICYFFVAVVKPALGYDDSLDVFGVHGIGGITGAIGTGIFTSASLGGIGYADGVTMGGQVWAQIVAVLITIVWSGVGSFILYKITAAVVGLRPTVDIERQGLDLPFHGETAYHS</sequence>
<proteinExistence type="inferred from homology"/>
<feature type="chain" id="PRO_5013046615" description="Ammonium transporter" evidence="9">
    <location>
        <begin position="24"/>
        <end position="453"/>
    </location>
</feature>
<keyword evidence="7 8" id="KW-0924">Ammonia transport</keyword>
<dbReference type="GO" id="GO:0005886">
    <property type="term" value="C:plasma membrane"/>
    <property type="evidence" value="ECO:0007669"/>
    <property type="project" value="UniProtKB-SubCell"/>
</dbReference>
<dbReference type="InterPro" id="IPR001905">
    <property type="entry name" value="Ammonium_transpt"/>
</dbReference>
<name>A0A1T4SD42_9HYPH</name>
<keyword evidence="6 8" id="KW-0472">Membrane</keyword>
<keyword evidence="5 8" id="KW-1133">Transmembrane helix</keyword>
<gene>
    <name evidence="11" type="ORF">SAMN05428963_11031</name>
</gene>
<feature type="transmembrane region" description="Helical" evidence="8">
    <location>
        <begin position="167"/>
        <end position="188"/>
    </location>
</feature>
<dbReference type="InterPro" id="IPR029020">
    <property type="entry name" value="Ammonium/urea_transptr"/>
</dbReference>
<dbReference type="AlphaFoldDB" id="A0A1T4SD42"/>
<evidence type="ECO:0000256" key="5">
    <source>
        <dbReference type="ARBA" id="ARBA00022989"/>
    </source>
</evidence>
<feature type="transmembrane region" description="Helical" evidence="8">
    <location>
        <begin position="306"/>
        <end position="323"/>
    </location>
</feature>